<dbReference type="AlphaFoldDB" id="A0A0K1PU34"/>
<feature type="transmembrane region" description="Helical" evidence="1">
    <location>
        <begin position="85"/>
        <end position="105"/>
    </location>
</feature>
<protein>
    <submittedName>
        <fullName evidence="3">Acyltransferase 3</fullName>
    </submittedName>
</protein>
<organism evidence="3 4">
    <name type="scientific">Labilithrix luteola</name>
    <dbReference type="NCBI Taxonomy" id="1391654"/>
    <lineage>
        <taxon>Bacteria</taxon>
        <taxon>Pseudomonadati</taxon>
        <taxon>Myxococcota</taxon>
        <taxon>Polyangia</taxon>
        <taxon>Polyangiales</taxon>
        <taxon>Labilitrichaceae</taxon>
        <taxon>Labilithrix</taxon>
    </lineage>
</organism>
<evidence type="ECO:0000259" key="2">
    <source>
        <dbReference type="Pfam" id="PF01757"/>
    </source>
</evidence>
<feature type="transmembrane region" description="Helical" evidence="1">
    <location>
        <begin position="47"/>
        <end position="65"/>
    </location>
</feature>
<dbReference type="Pfam" id="PF01757">
    <property type="entry name" value="Acyl_transf_3"/>
    <property type="match status" value="1"/>
</dbReference>
<feature type="transmembrane region" description="Helical" evidence="1">
    <location>
        <begin position="159"/>
        <end position="178"/>
    </location>
</feature>
<dbReference type="STRING" id="1391654.AKJ09_03709"/>
<evidence type="ECO:0000313" key="3">
    <source>
        <dbReference type="EMBL" id="AKU97045.1"/>
    </source>
</evidence>
<dbReference type="PANTHER" id="PTHR23028:SF53">
    <property type="entry name" value="ACYL_TRANSF_3 DOMAIN-CONTAINING PROTEIN"/>
    <property type="match status" value="1"/>
</dbReference>
<dbReference type="OrthoDB" id="5501619at2"/>
<dbReference type="InterPro" id="IPR002656">
    <property type="entry name" value="Acyl_transf_3_dom"/>
</dbReference>
<feature type="transmembrane region" description="Helical" evidence="1">
    <location>
        <begin position="198"/>
        <end position="220"/>
    </location>
</feature>
<feature type="transmembrane region" description="Helical" evidence="1">
    <location>
        <begin position="286"/>
        <end position="305"/>
    </location>
</feature>
<reference evidence="3 4" key="1">
    <citation type="submission" date="2015-08" db="EMBL/GenBank/DDBJ databases">
        <authorList>
            <person name="Babu N.S."/>
            <person name="Beckwith C.J."/>
            <person name="Beseler K.G."/>
            <person name="Brison A."/>
            <person name="Carone J.V."/>
            <person name="Caskin T.P."/>
            <person name="Diamond M."/>
            <person name="Durham M.E."/>
            <person name="Foxe J.M."/>
            <person name="Go M."/>
            <person name="Henderson B.A."/>
            <person name="Jones I.B."/>
            <person name="McGettigan J.A."/>
            <person name="Micheletti S.J."/>
            <person name="Nasrallah M.E."/>
            <person name="Ortiz D."/>
            <person name="Piller C.R."/>
            <person name="Privatt S.R."/>
            <person name="Schneider S.L."/>
            <person name="Sharp S."/>
            <person name="Smith T.C."/>
            <person name="Stanton J.D."/>
            <person name="Ullery H.E."/>
            <person name="Wilson R.J."/>
            <person name="Serrano M.G."/>
            <person name="Buck G."/>
            <person name="Lee V."/>
            <person name="Wang Y."/>
            <person name="Carvalho R."/>
            <person name="Voegtly L."/>
            <person name="Shi R."/>
            <person name="Duckworth R."/>
            <person name="Johnson A."/>
            <person name="Loviza R."/>
            <person name="Walstead R."/>
            <person name="Shah Z."/>
            <person name="Kiflezghi M."/>
            <person name="Wade K."/>
            <person name="Ball S.L."/>
            <person name="Bradley K.W."/>
            <person name="Asai D.J."/>
            <person name="Bowman C.A."/>
            <person name="Russell D.A."/>
            <person name="Pope W.H."/>
            <person name="Jacobs-Sera D."/>
            <person name="Hendrix R.W."/>
            <person name="Hatfull G.F."/>
        </authorList>
    </citation>
    <scope>NUCLEOTIDE SEQUENCE [LARGE SCALE GENOMIC DNA]</scope>
    <source>
        <strain evidence="3 4">DSM 27648</strain>
    </source>
</reference>
<feature type="transmembrane region" description="Helical" evidence="1">
    <location>
        <begin position="312"/>
        <end position="336"/>
    </location>
</feature>
<dbReference type="GO" id="GO:0016020">
    <property type="term" value="C:membrane"/>
    <property type="evidence" value="ECO:0007669"/>
    <property type="project" value="TreeGrafter"/>
</dbReference>
<feature type="domain" description="Acyltransferase 3" evidence="2">
    <location>
        <begin position="15"/>
        <end position="336"/>
    </location>
</feature>
<feature type="transmembrane region" description="Helical" evidence="1">
    <location>
        <begin position="125"/>
        <end position="147"/>
    </location>
</feature>
<dbReference type="PANTHER" id="PTHR23028">
    <property type="entry name" value="ACETYLTRANSFERASE"/>
    <property type="match status" value="1"/>
</dbReference>
<dbReference type="InterPro" id="IPR050879">
    <property type="entry name" value="Acyltransferase_3"/>
</dbReference>
<keyword evidence="3" id="KW-0012">Acyltransferase</keyword>
<keyword evidence="1" id="KW-1133">Transmembrane helix</keyword>
<keyword evidence="3" id="KW-0808">Transferase</keyword>
<dbReference type="EMBL" id="CP012333">
    <property type="protein sequence ID" value="AKU97045.1"/>
    <property type="molecule type" value="Genomic_DNA"/>
</dbReference>
<evidence type="ECO:0000313" key="4">
    <source>
        <dbReference type="Proteomes" id="UP000064967"/>
    </source>
</evidence>
<proteinExistence type="predicted"/>
<sequence length="368" mass="40802">MSLDVSRWHAISHYRSLDGLRCLAIVPVVWHHATPRPLDGLLGRGPLGVDLFFVISGFLITTLLCREREKRGQVAIGPFWVRRCLRIFPLYFLVLGAFVLHAVFVREHGPVRDHFLQSVPFHATYTSNWFVDYGVPHAIVFAFGWSLAAEEQFYFVWPLVLRFFRGLAAPAFVMLALVGLDQGAERGWLDAAFGSHALALRIVRSFATPIGLGSLFALALRDRRTFAVARALLGHRVSALIAFALVLVAAAWAWPLLVAQLTMVALVGACTLREDHALVPFTDHRIVRHIGLVSYGIYLLNVPLIEATRRALAPFGAPTLAVFVLGLAATVLVATMTRHLVEVPFSKLRDQYEANRKLAVASLRSNDG</sequence>
<dbReference type="RefSeq" id="WP_146648255.1">
    <property type="nucleotide sequence ID" value="NZ_CP012333.1"/>
</dbReference>
<dbReference type="KEGG" id="llu:AKJ09_03709"/>
<keyword evidence="1" id="KW-0472">Membrane</keyword>
<gene>
    <name evidence="3" type="ORF">AKJ09_03709</name>
</gene>
<keyword evidence="1" id="KW-0812">Transmembrane</keyword>
<dbReference type="Proteomes" id="UP000064967">
    <property type="component" value="Chromosome"/>
</dbReference>
<feature type="transmembrane region" description="Helical" evidence="1">
    <location>
        <begin position="240"/>
        <end position="266"/>
    </location>
</feature>
<evidence type="ECO:0000256" key="1">
    <source>
        <dbReference type="SAM" id="Phobius"/>
    </source>
</evidence>
<name>A0A0K1PU34_9BACT</name>
<accession>A0A0K1PU34</accession>
<dbReference type="GO" id="GO:0009103">
    <property type="term" value="P:lipopolysaccharide biosynthetic process"/>
    <property type="evidence" value="ECO:0007669"/>
    <property type="project" value="TreeGrafter"/>
</dbReference>
<dbReference type="GO" id="GO:0016747">
    <property type="term" value="F:acyltransferase activity, transferring groups other than amino-acyl groups"/>
    <property type="evidence" value="ECO:0007669"/>
    <property type="project" value="InterPro"/>
</dbReference>
<keyword evidence="4" id="KW-1185">Reference proteome</keyword>